<proteinExistence type="predicted"/>
<dbReference type="AlphaFoldDB" id="A0A0D0KF00"/>
<organism evidence="1 2">
    <name type="scientific">Pseudomonas fulva</name>
    <dbReference type="NCBI Taxonomy" id="47880"/>
    <lineage>
        <taxon>Bacteria</taxon>
        <taxon>Pseudomonadati</taxon>
        <taxon>Pseudomonadota</taxon>
        <taxon>Gammaproteobacteria</taxon>
        <taxon>Pseudomonadales</taxon>
        <taxon>Pseudomonadaceae</taxon>
        <taxon>Pseudomonas</taxon>
    </lineage>
</organism>
<dbReference type="OrthoDB" id="6895953at2"/>
<gene>
    <name evidence="1" type="ORF">RU08_20400</name>
</gene>
<evidence type="ECO:0000313" key="2">
    <source>
        <dbReference type="Proteomes" id="UP000032068"/>
    </source>
</evidence>
<reference evidence="1 2" key="1">
    <citation type="submission" date="2014-12" db="EMBL/GenBank/DDBJ databases">
        <title>16Stimator: statistical estimation of ribosomal gene copy numbers from draft genome assemblies.</title>
        <authorList>
            <person name="Perisin M.A."/>
            <person name="Vetter M."/>
            <person name="Gilbert J.A."/>
            <person name="Bergelson J."/>
        </authorList>
    </citation>
    <scope>NUCLEOTIDE SEQUENCE [LARGE SCALE GENOMIC DNA]</scope>
    <source>
        <strain evidence="1 2">MEJ086</strain>
    </source>
</reference>
<name>A0A0D0KF00_9PSED</name>
<dbReference type="RefSeq" id="WP_042555677.1">
    <property type="nucleotide sequence ID" value="NZ_JXQW01000062.1"/>
</dbReference>
<dbReference type="Proteomes" id="UP000032068">
    <property type="component" value="Unassembled WGS sequence"/>
</dbReference>
<comment type="caution">
    <text evidence="1">The sequence shown here is derived from an EMBL/GenBank/DDBJ whole genome shotgun (WGS) entry which is preliminary data.</text>
</comment>
<evidence type="ECO:0000313" key="1">
    <source>
        <dbReference type="EMBL" id="KIP96624.1"/>
    </source>
</evidence>
<sequence>MFRNFKGCIAWTDAMKDGQQYVGLIEYQPKCAGAAVQMLWVAAPGSICESEAETAADNMLREIRDITIDGSVIYRDGVAL</sequence>
<dbReference type="EMBL" id="JXQW01000062">
    <property type="protein sequence ID" value="KIP96624.1"/>
    <property type="molecule type" value="Genomic_DNA"/>
</dbReference>
<protein>
    <submittedName>
        <fullName evidence="1">Uncharacterized protein</fullName>
    </submittedName>
</protein>
<accession>A0A0D0KF00</accession>